<feature type="region of interest" description="Disordered" evidence="1">
    <location>
        <begin position="1"/>
        <end position="23"/>
    </location>
</feature>
<feature type="compositionally biased region" description="Polar residues" evidence="1">
    <location>
        <begin position="1"/>
        <end position="14"/>
    </location>
</feature>
<gene>
    <name evidence="2" type="ORF">E2C01_084479</name>
</gene>
<dbReference type="EMBL" id="VSRR010081319">
    <property type="protein sequence ID" value="MPC89527.1"/>
    <property type="molecule type" value="Genomic_DNA"/>
</dbReference>
<evidence type="ECO:0000313" key="3">
    <source>
        <dbReference type="Proteomes" id="UP000324222"/>
    </source>
</evidence>
<name>A0A5B7J7M7_PORTR</name>
<evidence type="ECO:0000256" key="1">
    <source>
        <dbReference type="SAM" id="MobiDB-lite"/>
    </source>
</evidence>
<accession>A0A5B7J7M7</accession>
<sequence length="93" mass="10099">MINSGQANPSNSEGETNRPKEKLTQLLLPSSHRLETQSAEIAAFANQARQVLALQSLGVTCFRDVKWSVYRAVSFPGELEATGVLSLRKAARG</sequence>
<dbReference type="AlphaFoldDB" id="A0A5B7J7M7"/>
<reference evidence="2 3" key="1">
    <citation type="submission" date="2019-05" db="EMBL/GenBank/DDBJ databases">
        <title>Another draft genome of Portunus trituberculatus and its Hox gene families provides insights of decapod evolution.</title>
        <authorList>
            <person name="Jeong J.-H."/>
            <person name="Song I."/>
            <person name="Kim S."/>
            <person name="Choi T."/>
            <person name="Kim D."/>
            <person name="Ryu S."/>
            <person name="Kim W."/>
        </authorList>
    </citation>
    <scope>NUCLEOTIDE SEQUENCE [LARGE SCALE GENOMIC DNA]</scope>
    <source>
        <tissue evidence="2">Muscle</tissue>
    </source>
</reference>
<comment type="caution">
    <text evidence="2">The sequence shown here is derived from an EMBL/GenBank/DDBJ whole genome shotgun (WGS) entry which is preliminary data.</text>
</comment>
<proteinExistence type="predicted"/>
<keyword evidence="3" id="KW-1185">Reference proteome</keyword>
<dbReference type="Proteomes" id="UP000324222">
    <property type="component" value="Unassembled WGS sequence"/>
</dbReference>
<protein>
    <submittedName>
        <fullName evidence="2">Uncharacterized protein</fullName>
    </submittedName>
</protein>
<organism evidence="2 3">
    <name type="scientific">Portunus trituberculatus</name>
    <name type="common">Swimming crab</name>
    <name type="synonym">Neptunus trituberculatus</name>
    <dbReference type="NCBI Taxonomy" id="210409"/>
    <lineage>
        <taxon>Eukaryota</taxon>
        <taxon>Metazoa</taxon>
        <taxon>Ecdysozoa</taxon>
        <taxon>Arthropoda</taxon>
        <taxon>Crustacea</taxon>
        <taxon>Multicrustacea</taxon>
        <taxon>Malacostraca</taxon>
        <taxon>Eumalacostraca</taxon>
        <taxon>Eucarida</taxon>
        <taxon>Decapoda</taxon>
        <taxon>Pleocyemata</taxon>
        <taxon>Brachyura</taxon>
        <taxon>Eubrachyura</taxon>
        <taxon>Portunoidea</taxon>
        <taxon>Portunidae</taxon>
        <taxon>Portuninae</taxon>
        <taxon>Portunus</taxon>
    </lineage>
</organism>
<evidence type="ECO:0000313" key="2">
    <source>
        <dbReference type="EMBL" id="MPC89527.1"/>
    </source>
</evidence>